<dbReference type="Pfam" id="PF19707">
    <property type="entry name" value="DUF6204"/>
    <property type="match status" value="1"/>
</dbReference>
<dbReference type="OrthoDB" id="4803789at2"/>
<organism evidence="1 2">
    <name type="scientific">Brevibacterium aurantiacum</name>
    <dbReference type="NCBI Taxonomy" id="273384"/>
    <lineage>
        <taxon>Bacteria</taxon>
        <taxon>Bacillati</taxon>
        <taxon>Actinomycetota</taxon>
        <taxon>Actinomycetes</taxon>
        <taxon>Micrococcales</taxon>
        <taxon>Brevibacteriaceae</taxon>
        <taxon>Brevibacterium</taxon>
    </lineage>
</organism>
<accession>A0A556CER2</accession>
<name>A0A556CER2_BREAU</name>
<sequence length="113" mass="12969">MIRTYRTTVRGRFADLNDSQRTALRAAQDDHDMFTARFTSEGTFLYTSELVTYQHRFEIVVEEESPDDAEVIAHLRAEELAKADLDKRGLSGRLVDISSVCVEDVKLCRRVSR</sequence>
<dbReference type="RefSeq" id="WP_143922819.1">
    <property type="nucleotide sequence ID" value="NZ_VLTK01000006.1"/>
</dbReference>
<dbReference type="Proteomes" id="UP000316406">
    <property type="component" value="Unassembled WGS sequence"/>
</dbReference>
<keyword evidence="2" id="KW-1185">Reference proteome</keyword>
<proteinExistence type="predicted"/>
<dbReference type="EMBL" id="VLTK01000006">
    <property type="protein sequence ID" value="TSI15528.1"/>
    <property type="molecule type" value="Genomic_DNA"/>
</dbReference>
<evidence type="ECO:0000313" key="1">
    <source>
        <dbReference type="EMBL" id="TSI15528.1"/>
    </source>
</evidence>
<evidence type="ECO:0000313" key="2">
    <source>
        <dbReference type="Proteomes" id="UP000316406"/>
    </source>
</evidence>
<gene>
    <name evidence="1" type="ORF">FO013_12300</name>
</gene>
<comment type="caution">
    <text evidence="1">The sequence shown here is derived from an EMBL/GenBank/DDBJ whole genome shotgun (WGS) entry which is preliminary data.</text>
</comment>
<dbReference type="AlphaFoldDB" id="A0A556CER2"/>
<reference evidence="1 2" key="1">
    <citation type="submission" date="2019-07" db="EMBL/GenBank/DDBJ databases">
        <title>Draft genome sequence of Brevibacterium aurantiacum XU54 isolated from Xinjiang China.</title>
        <authorList>
            <person name="Xu X."/>
        </authorList>
    </citation>
    <scope>NUCLEOTIDE SEQUENCE [LARGE SCALE GENOMIC DNA]</scope>
    <source>
        <strain evidence="1 2">XU54</strain>
    </source>
</reference>
<dbReference type="InterPro" id="IPR045778">
    <property type="entry name" value="DUF6204"/>
</dbReference>
<protein>
    <submittedName>
        <fullName evidence="1">Uncharacterized protein</fullName>
    </submittedName>
</protein>